<dbReference type="EMBL" id="CM017636">
    <property type="protein sequence ID" value="TYJ49636.1"/>
    <property type="molecule type" value="Genomic_DNA"/>
</dbReference>
<feature type="non-terminal residue" evidence="1">
    <location>
        <position position="1"/>
    </location>
</feature>
<name>A0A5D3AJ63_GOSMU</name>
<organism evidence="1 2">
    <name type="scientific">Gossypium mustelinum</name>
    <name type="common">Cotton</name>
    <name type="synonym">Gossypium caicoense</name>
    <dbReference type="NCBI Taxonomy" id="34275"/>
    <lineage>
        <taxon>Eukaryota</taxon>
        <taxon>Viridiplantae</taxon>
        <taxon>Streptophyta</taxon>
        <taxon>Embryophyta</taxon>
        <taxon>Tracheophyta</taxon>
        <taxon>Spermatophyta</taxon>
        <taxon>Magnoliopsida</taxon>
        <taxon>eudicotyledons</taxon>
        <taxon>Gunneridae</taxon>
        <taxon>Pentapetalae</taxon>
        <taxon>rosids</taxon>
        <taxon>malvids</taxon>
        <taxon>Malvales</taxon>
        <taxon>Malvaceae</taxon>
        <taxon>Malvoideae</taxon>
        <taxon>Gossypium</taxon>
    </lineage>
</organism>
<sequence length="72" mass="7838">KDIRCGYLSPKDSKSGNRDIIGRSGLKLSNSLRGRKSCFKIFRNLRIPLANSMKAVVELLSSQVSGKAANDA</sequence>
<dbReference type="Proteomes" id="UP000323597">
    <property type="component" value="Chromosome A01"/>
</dbReference>
<dbReference type="AlphaFoldDB" id="A0A5D3AJ63"/>
<accession>A0A5D3AJ63</accession>
<reference evidence="1 2" key="1">
    <citation type="submission" date="2019-07" db="EMBL/GenBank/DDBJ databases">
        <title>WGS assembly of Gossypium mustelinum.</title>
        <authorList>
            <person name="Chen Z.J."/>
            <person name="Sreedasyam A."/>
            <person name="Ando A."/>
            <person name="Song Q."/>
            <person name="De L."/>
            <person name="Hulse-Kemp A."/>
            <person name="Ding M."/>
            <person name="Ye W."/>
            <person name="Kirkbride R."/>
            <person name="Jenkins J."/>
            <person name="Plott C."/>
            <person name="Lovell J."/>
            <person name="Lin Y.-M."/>
            <person name="Vaughn R."/>
            <person name="Liu B."/>
            <person name="Li W."/>
            <person name="Simpson S."/>
            <person name="Scheffler B."/>
            <person name="Saski C."/>
            <person name="Grover C."/>
            <person name="Hu G."/>
            <person name="Conover J."/>
            <person name="Carlson J."/>
            <person name="Shu S."/>
            <person name="Boston L."/>
            <person name="Williams M."/>
            <person name="Peterson D."/>
            <person name="Mcgee K."/>
            <person name="Jones D."/>
            <person name="Wendel J."/>
            <person name="Stelly D."/>
            <person name="Grimwood J."/>
            <person name="Schmutz J."/>
        </authorList>
    </citation>
    <scope>NUCLEOTIDE SEQUENCE [LARGE SCALE GENOMIC DNA]</scope>
    <source>
        <strain evidence="1">1408120.09</strain>
    </source>
</reference>
<gene>
    <name evidence="1" type="ORF">E1A91_A01G148000v1</name>
</gene>
<keyword evidence="2" id="KW-1185">Reference proteome</keyword>
<protein>
    <submittedName>
        <fullName evidence="1">Uncharacterized protein</fullName>
    </submittedName>
</protein>
<evidence type="ECO:0000313" key="2">
    <source>
        <dbReference type="Proteomes" id="UP000323597"/>
    </source>
</evidence>
<proteinExistence type="predicted"/>
<evidence type="ECO:0000313" key="1">
    <source>
        <dbReference type="EMBL" id="TYJ49636.1"/>
    </source>
</evidence>